<dbReference type="Gene3D" id="3.40.50.300">
    <property type="entry name" value="P-loop containing nucleotide triphosphate hydrolases"/>
    <property type="match status" value="1"/>
</dbReference>
<dbReference type="PANTHER" id="PTHR34388:SF1">
    <property type="entry name" value="DNA POLYMERASE III SUBUNIT DELTA"/>
    <property type="match status" value="1"/>
</dbReference>
<dbReference type="GO" id="GO:0003887">
    <property type="term" value="F:DNA-directed DNA polymerase activity"/>
    <property type="evidence" value="ECO:0007669"/>
    <property type="project" value="UniProtKB-UniRule"/>
</dbReference>
<dbReference type="EC" id="2.7.7.7" evidence="1 9"/>
<comment type="similarity">
    <text evidence="7">Belongs to the DNA polymerase HolA subunit family.</text>
</comment>
<dbReference type="EMBL" id="CAADFG010000005">
    <property type="protein sequence ID" value="VFJ87763.1"/>
    <property type="molecule type" value="Genomic_DNA"/>
</dbReference>
<reference evidence="13" key="1">
    <citation type="submission" date="2019-02" db="EMBL/GenBank/DDBJ databases">
        <authorList>
            <person name="Gruber-Vodicka R. H."/>
            <person name="Seah K. B. B."/>
        </authorList>
    </citation>
    <scope>NUCLEOTIDE SEQUENCE</scope>
    <source>
        <strain evidence="13">BECK_SA2B12</strain>
        <strain evidence="11">BECK_SA2B15</strain>
        <strain evidence="12">BECK_SA2B20</strain>
    </source>
</reference>
<dbReference type="Gene3D" id="1.10.8.60">
    <property type="match status" value="1"/>
</dbReference>
<dbReference type="InterPro" id="IPR010372">
    <property type="entry name" value="DNA_pol3_delta_N"/>
</dbReference>
<sequence length="355" mass="38590">MQLKPEQLPAHLKRGLAPVYVISGDEPLQTDEALGLIGQSAHDLGFTERVVLQADARFDWDIINQYADSPSLFGEKRLLDVRIVAGGGPGQQGSRALMEYASRPSPHQVLRLITGQMDAKQRKSKWYQSLDRAGACIALWPVTGQNLPRWIETRLRGRGMTITEEAVGILAQRMEGNLLACAQEIEKLILVCQTREIGLQDVLQSVVDSAHFDTFGLVESTLAGDAGRTARILSGLWEEGTEPLPVLGVLIWEIREVIKMAHQVAGGASLEGITRQQPAWRRRSALLARALDRQGPTAWMGMLRVAGRVDQIIKGARRGDPREALLALGLLMSGVEIPFPDAGPTADAIPPGGAG</sequence>
<feature type="domain" description="DNA polymerase III delta N-terminal" evidence="10">
    <location>
        <begin position="20"/>
        <end position="132"/>
    </location>
</feature>
<dbReference type="SUPFAM" id="SSF52540">
    <property type="entry name" value="P-loop containing nucleoside triphosphate hydrolases"/>
    <property type="match status" value="1"/>
</dbReference>
<evidence type="ECO:0000256" key="4">
    <source>
        <dbReference type="ARBA" id="ARBA00022695"/>
    </source>
</evidence>
<organism evidence="13">
    <name type="scientific">Candidatus Kentrum eta</name>
    <dbReference type="NCBI Taxonomy" id="2126337"/>
    <lineage>
        <taxon>Bacteria</taxon>
        <taxon>Pseudomonadati</taxon>
        <taxon>Pseudomonadota</taxon>
        <taxon>Gammaproteobacteria</taxon>
        <taxon>Candidatus Kentrum</taxon>
    </lineage>
</organism>
<evidence type="ECO:0000256" key="3">
    <source>
        <dbReference type="ARBA" id="ARBA00022679"/>
    </source>
</evidence>
<dbReference type="GO" id="GO:0006261">
    <property type="term" value="P:DNA-templated DNA replication"/>
    <property type="evidence" value="ECO:0007669"/>
    <property type="project" value="TreeGrafter"/>
</dbReference>
<dbReference type="Gene3D" id="1.20.272.10">
    <property type="match status" value="1"/>
</dbReference>
<evidence type="ECO:0000256" key="9">
    <source>
        <dbReference type="NCBIfam" id="TIGR01128"/>
    </source>
</evidence>
<name>A0A450UUE6_9GAMM</name>
<evidence type="ECO:0000256" key="6">
    <source>
        <dbReference type="ARBA" id="ARBA00022932"/>
    </source>
</evidence>
<dbReference type="PANTHER" id="PTHR34388">
    <property type="entry name" value="DNA POLYMERASE III SUBUNIT DELTA"/>
    <property type="match status" value="1"/>
</dbReference>
<evidence type="ECO:0000313" key="13">
    <source>
        <dbReference type="EMBL" id="VFJ96157.1"/>
    </source>
</evidence>
<dbReference type="EMBL" id="CAADFI010000005">
    <property type="protein sequence ID" value="VFJ89503.1"/>
    <property type="molecule type" value="Genomic_DNA"/>
</dbReference>
<evidence type="ECO:0000313" key="12">
    <source>
        <dbReference type="EMBL" id="VFJ89503.1"/>
    </source>
</evidence>
<evidence type="ECO:0000256" key="2">
    <source>
        <dbReference type="ARBA" id="ARBA00017703"/>
    </source>
</evidence>
<evidence type="ECO:0000256" key="8">
    <source>
        <dbReference type="ARBA" id="ARBA00049244"/>
    </source>
</evidence>
<dbReference type="InterPro" id="IPR005790">
    <property type="entry name" value="DNA_polIII_delta"/>
</dbReference>
<dbReference type="NCBIfam" id="TIGR01128">
    <property type="entry name" value="holA"/>
    <property type="match status" value="1"/>
</dbReference>
<dbReference type="SUPFAM" id="SSF48019">
    <property type="entry name" value="post-AAA+ oligomerization domain-like"/>
    <property type="match status" value="1"/>
</dbReference>
<gene>
    <name evidence="11" type="ORF">BECKH772A_GA0070896_100056</name>
    <name evidence="12" type="ORF">BECKH772B_GA0070898_100056</name>
    <name evidence="13" type="ORF">BECKH772C_GA0070978_100056</name>
</gene>
<dbReference type="AlphaFoldDB" id="A0A450UUE6"/>
<keyword evidence="5" id="KW-0235">DNA replication</keyword>
<dbReference type="EMBL" id="CAADFJ010000005">
    <property type="protein sequence ID" value="VFJ96157.1"/>
    <property type="molecule type" value="Genomic_DNA"/>
</dbReference>
<accession>A0A450UUE6</accession>
<dbReference type="Pfam" id="PF06144">
    <property type="entry name" value="DNA_pol3_delta"/>
    <property type="match status" value="1"/>
</dbReference>
<evidence type="ECO:0000256" key="1">
    <source>
        <dbReference type="ARBA" id="ARBA00012417"/>
    </source>
</evidence>
<evidence type="ECO:0000259" key="10">
    <source>
        <dbReference type="Pfam" id="PF06144"/>
    </source>
</evidence>
<comment type="catalytic activity">
    <reaction evidence="8">
        <text>DNA(n) + a 2'-deoxyribonucleoside 5'-triphosphate = DNA(n+1) + diphosphate</text>
        <dbReference type="Rhea" id="RHEA:22508"/>
        <dbReference type="Rhea" id="RHEA-COMP:17339"/>
        <dbReference type="Rhea" id="RHEA-COMP:17340"/>
        <dbReference type="ChEBI" id="CHEBI:33019"/>
        <dbReference type="ChEBI" id="CHEBI:61560"/>
        <dbReference type="ChEBI" id="CHEBI:173112"/>
        <dbReference type="EC" id="2.7.7.7"/>
    </reaction>
</comment>
<keyword evidence="4" id="KW-0548">Nucleotidyltransferase</keyword>
<keyword evidence="3" id="KW-0808">Transferase</keyword>
<evidence type="ECO:0000256" key="7">
    <source>
        <dbReference type="ARBA" id="ARBA00034754"/>
    </source>
</evidence>
<dbReference type="CDD" id="cd18138">
    <property type="entry name" value="HLD_clamp_pol_III_delta"/>
    <property type="match status" value="1"/>
</dbReference>
<dbReference type="InterPro" id="IPR008921">
    <property type="entry name" value="DNA_pol3_clamp-load_cplx_C"/>
</dbReference>
<keyword evidence="6" id="KW-0239">DNA-directed DNA polymerase</keyword>
<evidence type="ECO:0000313" key="11">
    <source>
        <dbReference type="EMBL" id="VFJ87763.1"/>
    </source>
</evidence>
<evidence type="ECO:0000256" key="5">
    <source>
        <dbReference type="ARBA" id="ARBA00022705"/>
    </source>
</evidence>
<dbReference type="InterPro" id="IPR027417">
    <property type="entry name" value="P-loop_NTPase"/>
</dbReference>
<proteinExistence type="inferred from homology"/>
<dbReference type="GO" id="GO:0009360">
    <property type="term" value="C:DNA polymerase III complex"/>
    <property type="evidence" value="ECO:0007669"/>
    <property type="project" value="UniProtKB-UniRule"/>
</dbReference>
<dbReference type="GO" id="GO:0003677">
    <property type="term" value="F:DNA binding"/>
    <property type="evidence" value="ECO:0007669"/>
    <property type="project" value="InterPro"/>
</dbReference>
<protein>
    <recommendedName>
        <fullName evidence="2 9">DNA polymerase III subunit delta</fullName>
        <ecNumber evidence="1 9">2.7.7.7</ecNumber>
    </recommendedName>
</protein>